<reference evidence="2" key="1">
    <citation type="journal article" date="2022" name="Mol. Ecol. Resour.">
        <title>The genomes of chicory, endive, great burdock and yacon provide insights into Asteraceae palaeo-polyploidization history and plant inulin production.</title>
        <authorList>
            <person name="Fan W."/>
            <person name="Wang S."/>
            <person name="Wang H."/>
            <person name="Wang A."/>
            <person name="Jiang F."/>
            <person name="Liu H."/>
            <person name="Zhao H."/>
            <person name="Xu D."/>
            <person name="Zhang Y."/>
        </authorList>
    </citation>
    <scope>NUCLEOTIDE SEQUENCE [LARGE SCALE GENOMIC DNA]</scope>
    <source>
        <strain evidence="2">cv. Niubang</strain>
    </source>
</reference>
<accession>A0ACB9FLR8</accession>
<organism evidence="1 2">
    <name type="scientific">Arctium lappa</name>
    <name type="common">Greater burdock</name>
    <name type="synonym">Lappa major</name>
    <dbReference type="NCBI Taxonomy" id="4217"/>
    <lineage>
        <taxon>Eukaryota</taxon>
        <taxon>Viridiplantae</taxon>
        <taxon>Streptophyta</taxon>
        <taxon>Embryophyta</taxon>
        <taxon>Tracheophyta</taxon>
        <taxon>Spermatophyta</taxon>
        <taxon>Magnoliopsida</taxon>
        <taxon>eudicotyledons</taxon>
        <taxon>Gunneridae</taxon>
        <taxon>Pentapetalae</taxon>
        <taxon>asterids</taxon>
        <taxon>campanulids</taxon>
        <taxon>Asterales</taxon>
        <taxon>Asteraceae</taxon>
        <taxon>Carduoideae</taxon>
        <taxon>Cardueae</taxon>
        <taxon>Arctiinae</taxon>
        <taxon>Arctium</taxon>
    </lineage>
</organism>
<evidence type="ECO:0000313" key="1">
    <source>
        <dbReference type="EMBL" id="KAI3772095.1"/>
    </source>
</evidence>
<protein>
    <submittedName>
        <fullName evidence="1">Uncharacterized protein</fullName>
    </submittedName>
</protein>
<dbReference type="EMBL" id="CM042047">
    <property type="protein sequence ID" value="KAI3772095.1"/>
    <property type="molecule type" value="Genomic_DNA"/>
</dbReference>
<reference evidence="1 2" key="2">
    <citation type="journal article" date="2022" name="Mol. Ecol. Resour.">
        <title>The genomes of chicory, endive, great burdock and yacon provide insights into Asteraceae paleo-polyploidization history and plant inulin production.</title>
        <authorList>
            <person name="Fan W."/>
            <person name="Wang S."/>
            <person name="Wang H."/>
            <person name="Wang A."/>
            <person name="Jiang F."/>
            <person name="Liu H."/>
            <person name="Zhao H."/>
            <person name="Xu D."/>
            <person name="Zhang Y."/>
        </authorList>
    </citation>
    <scope>NUCLEOTIDE SEQUENCE [LARGE SCALE GENOMIC DNA]</scope>
    <source>
        <strain evidence="2">cv. Niubang</strain>
    </source>
</reference>
<comment type="caution">
    <text evidence="1">The sequence shown here is derived from an EMBL/GenBank/DDBJ whole genome shotgun (WGS) entry which is preliminary data.</text>
</comment>
<keyword evidence="2" id="KW-1185">Reference proteome</keyword>
<dbReference type="Proteomes" id="UP001055879">
    <property type="component" value="Linkage Group LG01"/>
</dbReference>
<evidence type="ECO:0000313" key="2">
    <source>
        <dbReference type="Proteomes" id="UP001055879"/>
    </source>
</evidence>
<gene>
    <name evidence="1" type="ORF">L6452_03270</name>
</gene>
<name>A0ACB9FLR8_ARCLA</name>
<proteinExistence type="predicted"/>
<sequence length="204" mass="22847">MDPSQKPFDFEVPLLNVSDDDNSDEIEMFSEDDDATCSVRAVKGRHENEAKDHRGNSLDLRSNPRYFKTKNLFRQAILERAVHGHTRSLLLSFVMRAALCRESYGRDDGVGLERCVSLLIVVRLILLVLNVVWDVDILLRKDLLSHEERLVVGSGLFASHESSVGMLGSVGARSSGKCEDHDWLIGSIKSEMSCGECKQLTLLE</sequence>